<protein>
    <submittedName>
        <fullName evidence="2">Uncharacterized protein</fullName>
    </submittedName>
</protein>
<feature type="compositionally biased region" description="Low complexity" evidence="1">
    <location>
        <begin position="78"/>
        <end position="91"/>
    </location>
</feature>
<evidence type="ECO:0000256" key="1">
    <source>
        <dbReference type="SAM" id="MobiDB-lite"/>
    </source>
</evidence>
<dbReference type="EMBL" id="QPJC01000001">
    <property type="protein sequence ID" value="RCW46936.1"/>
    <property type="molecule type" value="Genomic_DNA"/>
</dbReference>
<keyword evidence="3" id="KW-1185">Reference proteome</keyword>
<feature type="region of interest" description="Disordered" evidence="1">
    <location>
        <begin position="65"/>
        <end position="91"/>
    </location>
</feature>
<accession>A0A368VXL0</accession>
<reference evidence="2 3" key="1">
    <citation type="submission" date="2018-07" db="EMBL/GenBank/DDBJ databases">
        <title>Genomic Encyclopedia of Type Strains, Phase III (KMG-III): the genomes of soil and plant-associated and newly described type strains.</title>
        <authorList>
            <person name="Whitman W."/>
        </authorList>
    </citation>
    <scope>NUCLEOTIDE SEQUENCE [LARGE SCALE GENOMIC DNA]</scope>
    <source>
        <strain evidence="2 3">CECT 8575</strain>
    </source>
</reference>
<evidence type="ECO:0000313" key="3">
    <source>
        <dbReference type="Proteomes" id="UP000253495"/>
    </source>
</evidence>
<dbReference type="Proteomes" id="UP000253495">
    <property type="component" value="Unassembled WGS sequence"/>
</dbReference>
<name>A0A368VXL0_9ACTN</name>
<organism evidence="2 3">
    <name type="scientific">Halopolyspora algeriensis</name>
    <dbReference type="NCBI Taxonomy" id="1500506"/>
    <lineage>
        <taxon>Bacteria</taxon>
        <taxon>Bacillati</taxon>
        <taxon>Actinomycetota</taxon>
        <taxon>Actinomycetes</taxon>
        <taxon>Actinomycetes incertae sedis</taxon>
        <taxon>Halopolyspora</taxon>
    </lineage>
</organism>
<evidence type="ECO:0000313" key="2">
    <source>
        <dbReference type="EMBL" id="RCW46936.1"/>
    </source>
</evidence>
<sequence>MYAVHAVRETGASLYVVDDEGTELGQATVGSGLDEQLQTLGYARLGEQEREQPDADATVEVAIIRGPGQEKAPRTRPARGAAGSAGRGCPPLGVRRTSDRVVINTGCVDLRGASFDRRRCRAHSPLWCEADPVHAPVLCTAPEGSPLTRGHRLLRDGQ</sequence>
<dbReference type="AlphaFoldDB" id="A0A368VXL0"/>
<gene>
    <name evidence="2" type="ORF">DFQ14_101276</name>
</gene>
<proteinExistence type="predicted"/>
<comment type="caution">
    <text evidence="2">The sequence shown here is derived from an EMBL/GenBank/DDBJ whole genome shotgun (WGS) entry which is preliminary data.</text>
</comment>